<dbReference type="SMART" id="SM00248">
    <property type="entry name" value="ANK"/>
    <property type="match status" value="3"/>
</dbReference>
<feature type="domain" description="Nephrocystin 3-like N-terminal" evidence="5">
    <location>
        <begin position="442"/>
        <end position="610"/>
    </location>
</feature>
<dbReference type="Pfam" id="PF24883">
    <property type="entry name" value="NPHP3_N"/>
    <property type="match status" value="1"/>
</dbReference>
<evidence type="ECO:0000259" key="5">
    <source>
        <dbReference type="Pfam" id="PF24883"/>
    </source>
</evidence>
<accession>A0A1L7WUG2</accession>
<keyword evidence="7" id="KW-1185">Reference proteome</keyword>
<dbReference type="PANTHER" id="PTHR10039">
    <property type="entry name" value="AMELOGENIN"/>
    <property type="match status" value="1"/>
</dbReference>
<dbReference type="Proteomes" id="UP000184330">
    <property type="component" value="Unassembled WGS sequence"/>
</dbReference>
<dbReference type="InterPro" id="IPR027417">
    <property type="entry name" value="P-loop_NTPase"/>
</dbReference>
<dbReference type="OrthoDB" id="4772757at2759"/>
<evidence type="ECO:0000313" key="6">
    <source>
        <dbReference type="EMBL" id="CZR56422.1"/>
    </source>
</evidence>
<dbReference type="SUPFAM" id="SSF48403">
    <property type="entry name" value="Ankyrin repeat"/>
    <property type="match status" value="1"/>
</dbReference>
<dbReference type="PROSITE" id="PS50088">
    <property type="entry name" value="ANK_REPEAT"/>
    <property type="match status" value="3"/>
</dbReference>
<name>A0A1L7WUG2_9HELO</name>
<feature type="compositionally biased region" description="Polar residues" evidence="3">
    <location>
        <begin position="55"/>
        <end position="73"/>
    </location>
</feature>
<protein>
    <submittedName>
        <fullName evidence="6">Uncharacterized protein</fullName>
    </submittedName>
</protein>
<feature type="repeat" description="ANK" evidence="2">
    <location>
        <begin position="968"/>
        <end position="1000"/>
    </location>
</feature>
<sequence>MDERKTNESKPKWWSWKAKRKQKKKGQGSLVAGAETSNEPSLNLPPGHQDAAKLTPTSSTAQHTTSVSENHTTVEVAPIESPTPQSDSHEPAPTPAPAPASDPLHTSTNNEQLLVTNTTVAPSGASENAPTEVANQPKPIRELWNEAYEALKVIDDSLMKQYETIMKDEMASVGSLAANVSDPNGVFGHEQMQDFLKKNLIEVDDKKWTLKWVGARDVKVEDLAKPVVGIIKWAKEYIDPVANGNPYTAVAWTGVSLLLPLFLNPSEQAASMVKVMEDISNLIVRCSMREDLYTRRLESTNSFDWKGYRDTLQELYTRILKFQAKSICYLTENGFFRKGRDLIKWDDWDSMHETVMKQEDIFQAVYEIWKDGIYLRESEALVERHKEIMDVNNNISSNVSGLKKAIEDIQRDTERRSLLDFLTTTDPSKNLNAALDKPKAQTGIWLVKDSEDFKNWKDGENSLIWLNGKAGAGKSVLSSTVVKHLEGRCVEDPYSAVAYYYYSFQGTELEQSVEEMLCSLIKQLCCRRPDTPTPLEAIRIKFMEAGHRPDRKTLENTLSATFHGFSNVFLVIDGLDECPTKNNIQKTLLETICRIHKEGHKNLHLLCTSRRTLAIEDMIQPLLSSVPNFDLNLSSSQGPQGDAVEHDIRLHIDKTFEDDTDYQRWSPELKTLAREKLIEKSQGMFQYVTSQFVILSKLHQPKKIRQALEDLPEGLDETYERILTDIDPQYQKQVLSMLKWLAFSLRPLTLQELAEIFILDCNLDPPFDSDNRLNSPIEVLAYLPGLVEKSLVPVDRRRGGLTQITLAHFSIKEYLVSKRIIDGRAKEFSIAEMDSHLHIADSCLAYHLHLSQSLLVTGEQSANFPLWEYVAKHWFRHLDKVKFKLWPPPLAGRISQALSPKSQSLLNLVWIADPHNRAYINNVKWGERSWDELYTPLYYAAILNAFEVVQFLLEKGCDIEERSPGPKDHQSALYGAAYFGRQNMVRALLDAGADINAKSGRYGDALHVAVFMGDRDIVYLLLDRGADINAECGIFGTPLETAVVRSEMEIALLLLCVGAKENIRGMDRKGLKEQGKYWTLSELKDFEWHLERMVATKTRDLHEGLQTKWKERPQGEAIVAKLQEFMRLVGTSS</sequence>
<dbReference type="InterPro" id="IPR036770">
    <property type="entry name" value="Ankyrin_rpt-contain_sf"/>
</dbReference>
<dbReference type="PROSITE" id="PS50297">
    <property type="entry name" value="ANK_REP_REGION"/>
    <property type="match status" value="3"/>
</dbReference>
<feature type="domain" description="NWD NACHT-NTPase N-terminal" evidence="4">
    <location>
        <begin position="142"/>
        <end position="363"/>
    </location>
</feature>
<dbReference type="STRING" id="576137.A0A1L7WUG2"/>
<dbReference type="InterPro" id="IPR056884">
    <property type="entry name" value="NPHP3-like_N"/>
</dbReference>
<dbReference type="PANTHER" id="PTHR10039:SF16">
    <property type="entry name" value="GPI INOSITOL-DEACYLASE"/>
    <property type="match status" value="1"/>
</dbReference>
<evidence type="ECO:0000256" key="1">
    <source>
        <dbReference type="ARBA" id="ARBA00022737"/>
    </source>
</evidence>
<dbReference type="Pfam" id="PF17100">
    <property type="entry name" value="NACHT_N"/>
    <property type="match status" value="1"/>
</dbReference>
<dbReference type="Gene3D" id="1.25.40.20">
    <property type="entry name" value="Ankyrin repeat-containing domain"/>
    <property type="match status" value="1"/>
</dbReference>
<reference evidence="6 7" key="1">
    <citation type="submission" date="2016-03" db="EMBL/GenBank/DDBJ databases">
        <authorList>
            <person name="Ploux O."/>
        </authorList>
    </citation>
    <scope>NUCLEOTIDE SEQUENCE [LARGE SCALE GENOMIC DNA]</scope>
    <source>
        <strain evidence="6 7">UAMH 11012</strain>
    </source>
</reference>
<feature type="region of interest" description="Disordered" evidence="3">
    <location>
        <begin position="1"/>
        <end position="107"/>
    </location>
</feature>
<proteinExistence type="predicted"/>
<evidence type="ECO:0000256" key="2">
    <source>
        <dbReference type="PROSITE-ProRule" id="PRU00023"/>
    </source>
</evidence>
<dbReference type="InterPro" id="IPR002110">
    <property type="entry name" value="Ankyrin_rpt"/>
</dbReference>
<feature type="repeat" description="ANK" evidence="2">
    <location>
        <begin position="1001"/>
        <end position="1033"/>
    </location>
</feature>
<dbReference type="Gene3D" id="3.40.50.300">
    <property type="entry name" value="P-loop containing nucleotide triphosphate hydrolases"/>
    <property type="match status" value="1"/>
</dbReference>
<dbReference type="AlphaFoldDB" id="A0A1L7WUG2"/>
<dbReference type="InterPro" id="IPR031359">
    <property type="entry name" value="NACHT_N"/>
</dbReference>
<dbReference type="Pfam" id="PF12796">
    <property type="entry name" value="Ank_2"/>
    <property type="match status" value="1"/>
</dbReference>
<feature type="compositionally biased region" description="Basic and acidic residues" evidence="3">
    <location>
        <begin position="1"/>
        <end position="11"/>
    </location>
</feature>
<gene>
    <name evidence="6" type="ORF">PAC_06310</name>
</gene>
<feature type="compositionally biased region" description="Basic residues" evidence="3">
    <location>
        <begin position="17"/>
        <end position="26"/>
    </location>
</feature>
<dbReference type="Pfam" id="PF00023">
    <property type="entry name" value="Ank"/>
    <property type="match status" value="1"/>
</dbReference>
<keyword evidence="2" id="KW-0040">ANK repeat</keyword>
<dbReference type="EMBL" id="FJOG01000008">
    <property type="protein sequence ID" value="CZR56422.1"/>
    <property type="molecule type" value="Genomic_DNA"/>
</dbReference>
<feature type="repeat" description="ANK" evidence="2">
    <location>
        <begin position="932"/>
        <end position="964"/>
    </location>
</feature>
<evidence type="ECO:0000313" key="7">
    <source>
        <dbReference type="Proteomes" id="UP000184330"/>
    </source>
</evidence>
<dbReference type="SUPFAM" id="SSF52540">
    <property type="entry name" value="P-loop containing nucleoside triphosphate hydrolases"/>
    <property type="match status" value="1"/>
</dbReference>
<keyword evidence="1" id="KW-0677">Repeat</keyword>
<evidence type="ECO:0000256" key="3">
    <source>
        <dbReference type="SAM" id="MobiDB-lite"/>
    </source>
</evidence>
<evidence type="ECO:0000259" key="4">
    <source>
        <dbReference type="Pfam" id="PF17100"/>
    </source>
</evidence>
<organism evidence="6 7">
    <name type="scientific">Phialocephala subalpina</name>
    <dbReference type="NCBI Taxonomy" id="576137"/>
    <lineage>
        <taxon>Eukaryota</taxon>
        <taxon>Fungi</taxon>
        <taxon>Dikarya</taxon>
        <taxon>Ascomycota</taxon>
        <taxon>Pezizomycotina</taxon>
        <taxon>Leotiomycetes</taxon>
        <taxon>Helotiales</taxon>
        <taxon>Mollisiaceae</taxon>
        <taxon>Phialocephala</taxon>
        <taxon>Phialocephala fortinii species complex</taxon>
    </lineage>
</organism>